<name>A0ABR1B8G8_POLSC</name>
<sequence>MAFFYCPFLKVVLPFFLIFTVLVFADCDESVKGDVKPEEVKGDVSEAIGSTAVVTEPANSETQSPIEEIAGPKVAEIVKNPVNVDLNKLPSDVIDKIAEGGVTLPRMDTTSEVAEKDTSDTTDTTDTTGMTPDFTEATVQTTSTLPST</sequence>
<evidence type="ECO:0008006" key="5">
    <source>
        <dbReference type="Google" id="ProtNLM"/>
    </source>
</evidence>
<feature type="chain" id="PRO_5046460501" description="Secreted protein" evidence="2">
    <location>
        <begin position="26"/>
        <end position="148"/>
    </location>
</feature>
<dbReference type="EMBL" id="JAWJWF010000002">
    <property type="protein sequence ID" value="KAK6638093.1"/>
    <property type="molecule type" value="Genomic_DNA"/>
</dbReference>
<comment type="caution">
    <text evidence="3">The sequence shown here is derived from an EMBL/GenBank/DDBJ whole genome shotgun (WGS) entry which is preliminary data.</text>
</comment>
<gene>
    <name evidence="3" type="ORF">RUM44_008518</name>
</gene>
<feature type="region of interest" description="Disordered" evidence="1">
    <location>
        <begin position="106"/>
        <end position="148"/>
    </location>
</feature>
<keyword evidence="2" id="KW-0732">Signal</keyword>
<dbReference type="Proteomes" id="UP001359485">
    <property type="component" value="Unassembled WGS sequence"/>
</dbReference>
<feature type="signal peptide" evidence="2">
    <location>
        <begin position="1"/>
        <end position="25"/>
    </location>
</feature>
<protein>
    <recommendedName>
        <fullName evidence="5">Secreted protein</fullName>
    </recommendedName>
</protein>
<evidence type="ECO:0000256" key="2">
    <source>
        <dbReference type="SAM" id="SignalP"/>
    </source>
</evidence>
<evidence type="ECO:0000256" key="1">
    <source>
        <dbReference type="SAM" id="MobiDB-lite"/>
    </source>
</evidence>
<accession>A0ABR1B8G8</accession>
<feature type="compositionally biased region" description="Low complexity" evidence="1">
    <location>
        <begin position="121"/>
        <end position="135"/>
    </location>
</feature>
<keyword evidence="4" id="KW-1185">Reference proteome</keyword>
<organism evidence="3 4">
    <name type="scientific">Polyplax serrata</name>
    <name type="common">Common mouse louse</name>
    <dbReference type="NCBI Taxonomy" id="468196"/>
    <lineage>
        <taxon>Eukaryota</taxon>
        <taxon>Metazoa</taxon>
        <taxon>Ecdysozoa</taxon>
        <taxon>Arthropoda</taxon>
        <taxon>Hexapoda</taxon>
        <taxon>Insecta</taxon>
        <taxon>Pterygota</taxon>
        <taxon>Neoptera</taxon>
        <taxon>Paraneoptera</taxon>
        <taxon>Psocodea</taxon>
        <taxon>Troctomorpha</taxon>
        <taxon>Phthiraptera</taxon>
        <taxon>Anoplura</taxon>
        <taxon>Polyplacidae</taxon>
        <taxon>Polyplax</taxon>
    </lineage>
</organism>
<reference evidence="3 4" key="1">
    <citation type="submission" date="2023-09" db="EMBL/GenBank/DDBJ databases">
        <title>Genomes of two closely related lineages of the louse Polyplax serrata with different host specificities.</title>
        <authorList>
            <person name="Martinu J."/>
            <person name="Tarabai H."/>
            <person name="Stefka J."/>
            <person name="Hypsa V."/>
        </authorList>
    </citation>
    <scope>NUCLEOTIDE SEQUENCE [LARGE SCALE GENOMIC DNA]</scope>
    <source>
        <strain evidence="3">98ZLc_SE</strain>
    </source>
</reference>
<feature type="compositionally biased region" description="Polar residues" evidence="1">
    <location>
        <begin position="137"/>
        <end position="148"/>
    </location>
</feature>
<evidence type="ECO:0000313" key="4">
    <source>
        <dbReference type="Proteomes" id="UP001359485"/>
    </source>
</evidence>
<evidence type="ECO:0000313" key="3">
    <source>
        <dbReference type="EMBL" id="KAK6638093.1"/>
    </source>
</evidence>
<proteinExistence type="predicted"/>